<dbReference type="PANTHER" id="PTHR34822">
    <property type="entry name" value="GRPB DOMAIN PROTEIN (AFU_ORTHOLOGUE AFUA_1G01530)"/>
    <property type="match status" value="1"/>
</dbReference>
<evidence type="ECO:0000313" key="3">
    <source>
        <dbReference type="Proteomes" id="UP001589813"/>
    </source>
</evidence>
<dbReference type="SUPFAM" id="SSF81301">
    <property type="entry name" value="Nucleotidyltransferase"/>
    <property type="match status" value="1"/>
</dbReference>
<reference evidence="2 3" key="1">
    <citation type="submission" date="2024-09" db="EMBL/GenBank/DDBJ databases">
        <authorList>
            <person name="Sun Q."/>
            <person name="Mori K."/>
        </authorList>
    </citation>
    <scope>NUCLEOTIDE SEQUENCE [LARGE SCALE GENOMIC DNA]</scope>
    <source>
        <strain evidence="2 3">KCTC 23315</strain>
    </source>
</reference>
<dbReference type="CDD" id="cd02440">
    <property type="entry name" value="AdoMet_MTases"/>
    <property type="match status" value="1"/>
</dbReference>
<dbReference type="InterPro" id="IPR007344">
    <property type="entry name" value="GrpB/CoaE"/>
</dbReference>
<proteinExistence type="predicted"/>
<dbReference type="InterPro" id="IPR043519">
    <property type="entry name" value="NT_sf"/>
</dbReference>
<keyword evidence="3" id="KW-1185">Reference proteome</keyword>
<gene>
    <name evidence="2" type="ORF">ACFFJP_00910</name>
</gene>
<evidence type="ECO:0000259" key="1">
    <source>
        <dbReference type="Pfam" id="PF13649"/>
    </source>
</evidence>
<dbReference type="PANTHER" id="PTHR34822:SF1">
    <property type="entry name" value="GRPB FAMILY PROTEIN"/>
    <property type="match status" value="1"/>
</dbReference>
<feature type="domain" description="Methyltransferase" evidence="1">
    <location>
        <begin position="216"/>
        <end position="307"/>
    </location>
</feature>
<dbReference type="InterPro" id="IPR041698">
    <property type="entry name" value="Methyltransf_25"/>
</dbReference>
<protein>
    <submittedName>
        <fullName evidence="2">GrpB family protein</fullName>
    </submittedName>
</protein>
<dbReference type="Gene3D" id="3.30.460.10">
    <property type="entry name" value="Beta Polymerase, domain 2"/>
    <property type="match status" value="1"/>
</dbReference>
<sequence>MTKPQRTVTVLPYQDHWPLAFANEQAALLKVLGSTALALHHIGSTAVPGLAAKPILDLLLEVTDLAALDQQTAALAALGYIAKGENGIAGRRYFYKNSAEHPQQRSHHLHAFVRGAPQIRQHLALRDYLRQHPVAVADYAALKQALAQQFPHDTQRYQAGKDHFIAQLLQQALHTQDPSNGYQTKAAEFRYWREQSSIGVATVLQWAQDLPAGAAVLDLGCGSGLPLGKALSEQGFSLFGIDAAPALAAAYQQHLPQATVACEALEDSDFFQRQFAGVLCVGVLFLLPAATQRQLFAKVAAALAPDGRWLFSAPAQICRWVDVLTGQESVSLGAASYQQLLEHAGLQLQAQYQDEGGNHYFAAQRPKRDET</sequence>
<dbReference type="Proteomes" id="UP001589813">
    <property type="component" value="Unassembled WGS sequence"/>
</dbReference>
<dbReference type="InterPro" id="IPR029063">
    <property type="entry name" value="SAM-dependent_MTases_sf"/>
</dbReference>
<comment type="caution">
    <text evidence="2">The sequence shown here is derived from an EMBL/GenBank/DDBJ whole genome shotgun (WGS) entry which is preliminary data.</text>
</comment>
<dbReference type="Pfam" id="PF04229">
    <property type="entry name" value="GrpB"/>
    <property type="match status" value="1"/>
</dbReference>
<dbReference type="EMBL" id="JBHLXP010000001">
    <property type="protein sequence ID" value="MFC0046844.1"/>
    <property type="molecule type" value="Genomic_DNA"/>
</dbReference>
<dbReference type="Gene3D" id="3.40.50.150">
    <property type="entry name" value="Vaccinia Virus protein VP39"/>
    <property type="match status" value="1"/>
</dbReference>
<name>A0ABV6B7L5_9GAMM</name>
<evidence type="ECO:0000313" key="2">
    <source>
        <dbReference type="EMBL" id="MFC0046844.1"/>
    </source>
</evidence>
<dbReference type="Pfam" id="PF13649">
    <property type="entry name" value="Methyltransf_25"/>
    <property type="match status" value="1"/>
</dbReference>
<accession>A0ABV6B7L5</accession>
<organism evidence="2 3">
    <name type="scientific">Rheinheimera tilapiae</name>
    <dbReference type="NCBI Taxonomy" id="875043"/>
    <lineage>
        <taxon>Bacteria</taxon>
        <taxon>Pseudomonadati</taxon>
        <taxon>Pseudomonadota</taxon>
        <taxon>Gammaproteobacteria</taxon>
        <taxon>Chromatiales</taxon>
        <taxon>Chromatiaceae</taxon>
        <taxon>Rheinheimera</taxon>
    </lineage>
</organism>
<dbReference type="SUPFAM" id="SSF53335">
    <property type="entry name" value="S-adenosyl-L-methionine-dependent methyltransferases"/>
    <property type="match status" value="1"/>
</dbReference>
<dbReference type="RefSeq" id="WP_377239457.1">
    <property type="nucleotide sequence ID" value="NZ_JBHLXP010000001.1"/>
</dbReference>